<feature type="transmembrane region" description="Helical" evidence="2">
    <location>
        <begin position="35"/>
        <end position="55"/>
    </location>
</feature>
<name>A0ABU2S999_9ACTN</name>
<sequence length="317" mass="33559">MRTARLAAYAFGGAAALGAAVYLVIYLYRWQWQRTLICGVLLLIVEVLLLGLAALDRLGRLEARMRDGDRRQEEILAQLRAADRAADRAAEAGRRPVAGGPRFAWLDGDHSRTFVFVPVLMVTGVVLSGLAWVVERIARATVRPTARRRLAGRLAPLAAPPGGPWAGEDPPELPPRPGLGAGPPRRRLLRAGAAAVAVALAAGLFLGLSAMTATKPPERGGDTATSVLFTVDGRGVDGRRAALAAHQVWERCRDATAVPLLRAGLAELDDGLYAATVHPSLSAHDEHRLLGCLQDTTVDRARLSVLGTGAVNAADAP</sequence>
<accession>A0ABU2S999</accession>
<comment type="caution">
    <text evidence="3">The sequence shown here is derived from an EMBL/GenBank/DDBJ whole genome shotgun (WGS) entry which is preliminary data.</text>
</comment>
<dbReference type="EMBL" id="JAVREV010000014">
    <property type="protein sequence ID" value="MDT0445557.1"/>
    <property type="molecule type" value="Genomic_DNA"/>
</dbReference>
<organism evidence="3 4">
    <name type="scientific">Streptomyces johnsoniae</name>
    <dbReference type="NCBI Taxonomy" id="3075532"/>
    <lineage>
        <taxon>Bacteria</taxon>
        <taxon>Bacillati</taxon>
        <taxon>Actinomycetota</taxon>
        <taxon>Actinomycetes</taxon>
        <taxon>Kitasatosporales</taxon>
        <taxon>Streptomycetaceae</taxon>
        <taxon>Streptomyces</taxon>
    </lineage>
</organism>
<dbReference type="RefSeq" id="WP_311619744.1">
    <property type="nucleotide sequence ID" value="NZ_JAVREV010000014.1"/>
</dbReference>
<evidence type="ECO:0000256" key="2">
    <source>
        <dbReference type="SAM" id="Phobius"/>
    </source>
</evidence>
<dbReference type="Proteomes" id="UP001183615">
    <property type="component" value="Unassembled WGS sequence"/>
</dbReference>
<evidence type="ECO:0000313" key="3">
    <source>
        <dbReference type="EMBL" id="MDT0445557.1"/>
    </source>
</evidence>
<protein>
    <submittedName>
        <fullName evidence="3">Uncharacterized protein</fullName>
    </submittedName>
</protein>
<gene>
    <name evidence="3" type="ORF">RM779_23600</name>
</gene>
<keyword evidence="4" id="KW-1185">Reference proteome</keyword>
<keyword evidence="2" id="KW-0472">Membrane</keyword>
<feature type="transmembrane region" description="Helical" evidence="2">
    <location>
        <begin position="6"/>
        <end position="28"/>
    </location>
</feature>
<feature type="transmembrane region" description="Helical" evidence="2">
    <location>
        <begin position="114"/>
        <end position="134"/>
    </location>
</feature>
<feature type="region of interest" description="Disordered" evidence="1">
    <location>
        <begin position="153"/>
        <end position="183"/>
    </location>
</feature>
<reference evidence="4" key="1">
    <citation type="submission" date="2023-07" db="EMBL/GenBank/DDBJ databases">
        <title>30 novel species of actinomycetes from the DSMZ collection.</title>
        <authorList>
            <person name="Nouioui I."/>
        </authorList>
    </citation>
    <scope>NUCLEOTIDE SEQUENCE [LARGE SCALE GENOMIC DNA]</scope>
    <source>
        <strain evidence="4">DSM 41886</strain>
    </source>
</reference>
<feature type="transmembrane region" description="Helical" evidence="2">
    <location>
        <begin position="188"/>
        <end position="208"/>
    </location>
</feature>
<evidence type="ECO:0000313" key="4">
    <source>
        <dbReference type="Proteomes" id="UP001183615"/>
    </source>
</evidence>
<evidence type="ECO:0000256" key="1">
    <source>
        <dbReference type="SAM" id="MobiDB-lite"/>
    </source>
</evidence>
<keyword evidence="2" id="KW-0812">Transmembrane</keyword>
<proteinExistence type="predicted"/>
<keyword evidence="2" id="KW-1133">Transmembrane helix</keyword>